<feature type="compositionally biased region" description="Low complexity" evidence="1">
    <location>
        <begin position="39"/>
        <end position="57"/>
    </location>
</feature>
<accession>A0ABX0SDV2</accession>
<evidence type="ECO:0000313" key="2">
    <source>
        <dbReference type="EMBL" id="NIH56069.1"/>
    </source>
</evidence>
<organism evidence="2 3">
    <name type="scientific">Brooklawnia cerclae</name>
    <dbReference type="NCBI Taxonomy" id="349934"/>
    <lineage>
        <taxon>Bacteria</taxon>
        <taxon>Bacillati</taxon>
        <taxon>Actinomycetota</taxon>
        <taxon>Actinomycetes</taxon>
        <taxon>Propionibacteriales</taxon>
        <taxon>Propionibacteriaceae</taxon>
        <taxon>Brooklawnia</taxon>
    </lineage>
</organism>
<evidence type="ECO:0008006" key="4">
    <source>
        <dbReference type="Google" id="ProtNLM"/>
    </source>
</evidence>
<reference evidence="2 3" key="1">
    <citation type="submission" date="2020-02" db="EMBL/GenBank/DDBJ databases">
        <title>Sequencing the genomes of 1000 actinobacteria strains.</title>
        <authorList>
            <person name="Klenk H.-P."/>
        </authorList>
    </citation>
    <scope>NUCLEOTIDE SEQUENCE [LARGE SCALE GENOMIC DNA]</scope>
    <source>
        <strain evidence="2 3">DSM 19609</strain>
    </source>
</reference>
<feature type="region of interest" description="Disordered" evidence="1">
    <location>
        <begin position="39"/>
        <end position="72"/>
    </location>
</feature>
<dbReference type="RefSeq" id="WP_167164903.1">
    <property type="nucleotide sequence ID" value="NZ_BAAAOO010000002.1"/>
</dbReference>
<keyword evidence="3" id="KW-1185">Reference proteome</keyword>
<dbReference type="Proteomes" id="UP000749311">
    <property type="component" value="Unassembled WGS sequence"/>
</dbReference>
<proteinExistence type="predicted"/>
<name>A0ABX0SDV2_9ACTN</name>
<gene>
    <name evidence="2" type="ORF">FB473_000714</name>
</gene>
<evidence type="ECO:0000256" key="1">
    <source>
        <dbReference type="SAM" id="MobiDB-lite"/>
    </source>
</evidence>
<evidence type="ECO:0000313" key="3">
    <source>
        <dbReference type="Proteomes" id="UP000749311"/>
    </source>
</evidence>
<comment type="caution">
    <text evidence="2">The sequence shown here is derived from an EMBL/GenBank/DDBJ whole genome shotgun (WGS) entry which is preliminary data.</text>
</comment>
<protein>
    <recommendedName>
        <fullName evidence="4">Secreted protein</fullName>
    </recommendedName>
</protein>
<dbReference type="EMBL" id="JAAMOZ010000001">
    <property type="protein sequence ID" value="NIH56069.1"/>
    <property type="molecule type" value="Genomic_DNA"/>
</dbReference>
<sequence>MKTPADSRARRRLITLIAGTALLVLVAFGVYGLLAGPAKPSSQTSTPAPSASALPAPGDTWASPQPTVPMVRGSRDPETFAGNVAVALFTWDTSTGLMPLDYTSVLLDVGDPTGQEQAGLAADIATYLPTRDAWAQLRPYATTQTLSITSIRVPDSWAQALQQTHPGQLPEGATAYTIHGTRHRDGTWNGKPASAERDVAFTVFIACPPGKDCYLLRLSGLDNPLK</sequence>